<dbReference type="AlphaFoldDB" id="A0A7Y9IT86"/>
<comment type="caution">
    <text evidence="1">The sequence shown here is derived from an EMBL/GenBank/DDBJ whole genome shotgun (WGS) entry which is preliminary data.</text>
</comment>
<dbReference type="Proteomes" id="UP000542125">
    <property type="component" value="Unassembled WGS sequence"/>
</dbReference>
<evidence type="ECO:0000313" key="1">
    <source>
        <dbReference type="EMBL" id="NYE82518.1"/>
    </source>
</evidence>
<name>A0A7Y9IT86_9BURK</name>
<dbReference type="RefSeq" id="WP_179617610.1">
    <property type="nucleotide sequence ID" value="NZ_JACCBP010000001.1"/>
</dbReference>
<proteinExistence type="predicted"/>
<keyword evidence="2" id="KW-1185">Reference proteome</keyword>
<accession>A0A7Y9IT86</accession>
<sequence>MLGISDAWPQFLGKRMRVLVGDVLVEGVFLGLRPVSGVRPVLSDPPWAVLTDTGIAFIDPDSAFIQIYVREGRLLPPRIPDPSTARVDALGAFIENAQDMMQRAEQILSRSRRGLAAQGQKHLASVHDGTA</sequence>
<evidence type="ECO:0000313" key="2">
    <source>
        <dbReference type="Proteomes" id="UP000542125"/>
    </source>
</evidence>
<reference evidence="1 2" key="1">
    <citation type="submission" date="2020-07" db="EMBL/GenBank/DDBJ databases">
        <title>Genomic Encyclopedia of Type Strains, Phase IV (KMG-V): Genome sequencing to study the core and pangenomes of soil and plant-associated prokaryotes.</title>
        <authorList>
            <person name="Whitman W."/>
        </authorList>
    </citation>
    <scope>NUCLEOTIDE SEQUENCE [LARGE SCALE GENOMIC DNA]</scope>
    <source>
        <strain evidence="1 2">SAS40</strain>
    </source>
</reference>
<protein>
    <submittedName>
        <fullName evidence="1">Uncharacterized protein</fullName>
    </submittedName>
</protein>
<organism evidence="1 2">
    <name type="scientific">Pigmentiphaga litoralis</name>
    <dbReference type="NCBI Taxonomy" id="516702"/>
    <lineage>
        <taxon>Bacteria</taxon>
        <taxon>Pseudomonadati</taxon>
        <taxon>Pseudomonadota</taxon>
        <taxon>Betaproteobacteria</taxon>
        <taxon>Burkholderiales</taxon>
        <taxon>Alcaligenaceae</taxon>
        <taxon>Pigmentiphaga</taxon>
    </lineage>
</organism>
<gene>
    <name evidence="1" type="ORF">FHW18_001789</name>
</gene>
<dbReference type="EMBL" id="JACBYR010000001">
    <property type="protein sequence ID" value="NYE82518.1"/>
    <property type="molecule type" value="Genomic_DNA"/>
</dbReference>